<dbReference type="PROSITE" id="PS51272">
    <property type="entry name" value="SLH"/>
    <property type="match status" value="1"/>
</dbReference>
<keyword evidence="4" id="KW-1185">Reference proteome</keyword>
<feature type="domain" description="SLH" evidence="2">
    <location>
        <begin position="37"/>
        <end position="100"/>
    </location>
</feature>
<dbReference type="Pfam" id="PF00395">
    <property type="entry name" value="SLH"/>
    <property type="match status" value="1"/>
</dbReference>
<proteinExistence type="predicted"/>
<accession>A0A3R9QLQ8</accession>
<evidence type="ECO:0000256" key="1">
    <source>
        <dbReference type="ARBA" id="ARBA00022729"/>
    </source>
</evidence>
<keyword evidence="1" id="KW-0732">Signal</keyword>
<dbReference type="EMBL" id="RBVX01000007">
    <property type="protein sequence ID" value="RSL33631.1"/>
    <property type="molecule type" value="Genomic_DNA"/>
</dbReference>
<gene>
    <name evidence="3" type="ORF">D7Z54_09995</name>
</gene>
<dbReference type="OrthoDB" id="5845122at2"/>
<dbReference type="InterPro" id="IPR001119">
    <property type="entry name" value="SLH_dom"/>
</dbReference>
<protein>
    <submittedName>
        <fullName evidence="3">S-layer homology domain-containing protein</fullName>
    </submittedName>
</protein>
<sequence>MMENRLDFYKRFPEKNVLTVVIGLLIFLYISSMAEADRTGFTDVDNDYWAAEEINWADENGILNGYDDGSFRPSADMTEAQFVTMLVRYFNMDTAELDDMQHWSQPSYIALSNHSLRMPGLREDAVKNRAVTREVIGRTLAHSQGQGAGLEQAVAWMFEQDLTTGRQEGDTQTERYDVNGKLTRAQAAVFFKRLHDSGFSVWKANSMLDMTRTGSNQYTKAVRSLYEEAGIRLYAQESNGFATANQEYYHLFQAYQGEQREFVVSRTSEDNFVLAANVADTLGAPHNADELLNAIMNADDTGEEQQLGTTEIIPHSSDIFILWDEKN</sequence>
<evidence type="ECO:0000259" key="2">
    <source>
        <dbReference type="PROSITE" id="PS51272"/>
    </source>
</evidence>
<name>A0A3R9QLQ8_9BACI</name>
<comment type="caution">
    <text evidence="3">The sequence shown here is derived from an EMBL/GenBank/DDBJ whole genome shotgun (WGS) entry which is preliminary data.</text>
</comment>
<organism evidence="3 4">
    <name type="scientific">Salibacterium salarium</name>
    <dbReference type="NCBI Taxonomy" id="284579"/>
    <lineage>
        <taxon>Bacteria</taxon>
        <taxon>Bacillati</taxon>
        <taxon>Bacillota</taxon>
        <taxon>Bacilli</taxon>
        <taxon>Bacillales</taxon>
        <taxon>Bacillaceae</taxon>
    </lineage>
</organism>
<dbReference type="Proteomes" id="UP000275076">
    <property type="component" value="Unassembled WGS sequence"/>
</dbReference>
<dbReference type="AlphaFoldDB" id="A0A3R9QLQ8"/>
<evidence type="ECO:0000313" key="4">
    <source>
        <dbReference type="Proteomes" id="UP000275076"/>
    </source>
</evidence>
<reference evidence="3 4" key="1">
    <citation type="submission" date="2018-10" db="EMBL/GenBank/DDBJ databases">
        <title>Draft genome sequence of Bacillus salarius IM0101, isolated from a hypersaline soil in Inner Mongolia, China.</title>
        <authorList>
            <person name="Yamprayoonswat W."/>
            <person name="Boonvisut S."/>
            <person name="Jumpathong W."/>
            <person name="Sittihan S."/>
            <person name="Ruangsuj P."/>
            <person name="Wanthongcharoen S."/>
            <person name="Thongpramul N."/>
            <person name="Pimmason S."/>
            <person name="Yu B."/>
            <person name="Yasawong M."/>
        </authorList>
    </citation>
    <scope>NUCLEOTIDE SEQUENCE [LARGE SCALE GENOMIC DNA]</scope>
    <source>
        <strain evidence="3 4">IM0101</strain>
    </source>
</reference>
<evidence type="ECO:0000313" key="3">
    <source>
        <dbReference type="EMBL" id="RSL33631.1"/>
    </source>
</evidence>